<comment type="subcellular location">
    <subcellularLocation>
        <location evidence="2">Cytoplasm</location>
    </subcellularLocation>
</comment>
<reference evidence="6 7" key="1">
    <citation type="journal article" date="2015" name="Int. J. Syst. Evol. Microbiol.">
        <title>Methanoculleus taiwanensis sp. nov., a methanogen isolated from deep marine sediment at the deformation front area near Taiwan.</title>
        <authorList>
            <person name="Weng C.Y."/>
            <person name="Chen S.C."/>
            <person name="Lai M.C."/>
            <person name="Wu S.Y."/>
            <person name="Lin S."/>
            <person name="Yang T.F."/>
            <person name="Chen P.C."/>
        </authorList>
    </citation>
    <scope>NUCLEOTIDE SEQUENCE [LARGE SCALE GENOMIC DNA]</scope>
    <source>
        <strain evidence="6 7">CYW4</strain>
    </source>
</reference>
<evidence type="ECO:0000313" key="6">
    <source>
        <dbReference type="EMBL" id="RXE55243.1"/>
    </source>
</evidence>
<dbReference type="SUPFAM" id="SSF48179">
    <property type="entry name" value="6-phosphogluconate dehydrogenase C-terminal domain-like"/>
    <property type="match status" value="1"/>
</dbReference>
<dbReference type="UniPathway" id="UPA00098">
    <property type="reaction ID" value="UER00361"/>
</dbReference>
<comment type="catalytic activity">
    <reaction evidence="2">
        <text>L-proline + NADP(+) = (S)-1-pyrroline-5-carboxylate + NADPH + 2 H(+)</text>
        <dbReference type="Rhea" id="RHEA:14109"/>
        <dbReference type="ChEBI" id="CHEBI:15378"/>
        <dbReference type="ChEBI" id="CHEBI:17388"/>
        <dbReference type="ChEBI" id="CHEBI:57783"/>
        <dbReference type="ChEBI" id="CHEBI:58349"/>
        <dbReference type="ChEBI" id="CHEBI:60039"/>
        <dbReference type="EC" id="1.5.1.2"/>
    </reaction>
</comment>
<dbReference type="PIRSF" id="PIRSF000193">
    <property type="entry name" value="Pyrrol-5-carb_rd"/>
    <property type="match status" value="1"/>
</dbReference>
<feature type="binding site" evidence="3">
    <location>
        <position position="61"/>
    </location>
    <ligand>
        <name>NADPH</name>
        <dbReference type="ChEBI" id="CHEBI:57783"/>
    </ligand>
</feature>
<keyword evidence="7" id="KW-1185">Reference proteome</keyword>
<keyword evidence="2" id="KW-0560">Oxidoreductase</keyword>
<dbReference type="InterPro" id="IPR008927">
    <property type="entry name" value="6-PGluconate_DH-like_C_sf"/>
</dbReference>
<dbReference type="GO" id="GO:0004735">
    <property type="term" value="F:pyrroline-5-carboxylate reductase activity"/>
    <property type="evidence" value="ECO:0007669"/>
    <property type="project" value="UniProtKB-UniRule"/>
</dbReference>
<sequence>MRKGQPLVGIIGAGHMGSMMAERFLSSGVLEPGEIAVASRSRRGTDPLRERWPDITVLPDNQSLARLCSVIFLCVRPPDIDTVLGEIAPALSGNEHIVSIAAGIPLEHLERRYTGPLSRAMPNATSETGRGITLVCYGREVSRDAALRIEKLLSALGRVIEVSEENLPAATVVSGCGPALIAAIIDELAAAARRQSSLSSEEAAMLARETFIGTAVLLQKTDMSAASLVERVATPGGITEVGISSLREDLPAAFDRMFERARARDDALAADRKSAPER</sequence>
<dbReference type="Pfam" id="PF03807">
    <property type="entry name" value="F420_oxidored"/>
    <property type="match status" value="1"/>
</dbReference>
<dbReference type="PANTHER" id="PTHR11645:SF53">
    <property type="entry name" value="PYRROLINE-5-CARBOXYLATE REDUCTASE 3"/>
    <property type="match status" value="1"/>
</dbReference>
<keyword evidence="2" id="KW-0963">Cytoplasm</keyword>
<accession>A0A498GXH2</accession>
<feature type="binding site" evidence="3">
    <location>
        <position position="39"/>
    </location>
    <ligand>
        <name>NADP(+)</name>
        <dbReference type="ChEBI" id="CHEBI:58349"/>
    </ligand>
</feature>
<keyword evidence="2" id="KW-0641">Proline biosynthesis</keyword>
<dbReference type="GO" id="GO:0005737">
    <property type="term" value="C:cytoplasm"/>
    <property type="evidence" value="ECO:0007669"/>
    <property type="project" value="UniProtKB-SubCell"/>
</dbReference>
<feature type="domain" description="Pyrroline-5-carboxylate reductase catalytic N-terminal" evidence="4">
    <location>
        <begin position="8"/>
        <end position="103"/>
    </location>
</feature>
<dbReference type="EC" id="1.5.1.2" evidence="2"/>
<dbReference type="InterPro" id="IPR036291">
    <property type="entry name" value="NAD(P)-bd_dom_sf"/>
</dbReference>
<keyword evidence="2 3" id="KW-0521">NADP</keyword>
<dbReference type="InterPro" id="IPR029036">
    <property type="entry name" value="P5CR_dimer"/>
</dbReference>
<evidence type="ECO:0000313" key="7">
    <source>
        <dbReference type="Proteomes" id="UP000290932"/>
    </source>
</evidence>
<name>A0A498GXH2_9EURY</name>
<dbReference type="EMBL" id="LHQS01000003">
    <property type="protein sequence ID" value="RXE55243.1"/>
    <property type="molecule type" value="Genomic_DNA"/>
</dbReference>
<evidence type="ECO:0000259" key="5">
    <source>
        <dbReference type="Pfam" id="PF14748"/>
    </source>
</evidence>
<comment type="caution">
    <text evidence="6">The sequence shown here is derived from an EMBL/GenBank/DDBJ whole genome shotgun (WGS) entry which is preliminary data.</text>
</comment>
<dbReference type="Proteomes" id="UP000290932">
    <property type="component" value="Unassembled WGS sequence"/>
</dbReference>
<evidence type="ECO:0000259" key="4">
    <source>
        <dbReference type="Pfam" id="PF03807"/>
    </source>
</evidence>
<comment type="pathway">
    <text evidence="2">Amino-acid biosynthesis; L-proline biosynthesis; L-proline from L-glutamate 5-semialdehyde: step 1/1.</text>
</comment>
<organism evidence="6 7">
    <name type="scientific">Methanoculleus taiwanensis</name>
    <dbReference type="NCBI Taxonomy" id="1550565"/>
    <lineage>
        <taxon>Archaea</taxon>
        <taxon>Methanobacteriati</taxon>
        <taxon>Methanobacteriota</taxon>
        <taxon>Stenosarchaea group</taxon>
        <taxon>Methanomicrobia</taxon>
        <taxon>Methanomicrobiales</taxon>
        <taxon>Methanomicrobiaceae</taxon>
        <taxon>Methanoculleus</taxon>
    </lineage>
</organism>
<feature type="binding site" evidence="3">
    <location>
        <begin position="11"/>
        <end position="16"/>
    </location>
    <ligand>
        <name>NADP(+)</name>
        <dbReference type="ChEBI" id="CHEBI:58349"/>
    </ligand>
</feature>
<dbReference type="Pfam" id="PF14748">
    <property type="entry name" value="P5CR_dimer"/>
    <property type="match status" value="1"/>
</dbReference>
<evidence type="ECO:0000256" key="3">
    <source>
        <dbReference type="PIRSR" id="PIRSR000193-1"/>
    </source>
</evidence>
<dbReference type="GO" id="GO:0055129">
    <property type="term" value="P:L-proline biosynthetic process"/>
    <property type="evidence" value="ECO:0007669"/>
    <property type="project" value="UniProtKB-UniRule"/>
</dbReference>
<feature type="domain" description="Pyrroline-5-carboxylate reductase dimerisation" evidence="5">
    <location>
        <begin position="164"/>
        <end position="266"/>
    </location>
</feature>
<dbReference type="Gene3D" id="3.40.50.720">
    <property type="entry name" value="NAD(P)-binding Rossmann-like Domain"/>
    <property type="match status" value="1"/>
</dbReference>
<dbReference type="Gene3D" id="1.10.3730.10">
    <property type="entry name" value="ProC C-terminal domain-like"/>
    <property type="match status" value="1"/>
</dbReference>
<dbReference type="PANTHER" id="PTHR11645">
    <property type="entry name" value="PYRROLINE-5-CARBOXYLATE REDUCTASE"/>
    <property type="match status" value="1"/>
</dbReference>
<dbReference type="RefSeq" id="WP_128694392.1">
    <property type="nucleotide sequence ID" value="NZ_LHQS01000003.1"/>
</dbReference>
<comment type="function">
    <text evidence="2">Catalyzes the reduction of 1-pyrroline-5-carboxylate (PCA) to L-proline.</text>
</comment>
<evidence type="ECO:0000256" key="1">
    <source>
        <dbReference type="ARBA" id="ARBA00005525"/>
    </source>
</evidence>
<dbReference type="OrthoDB" id="25257at2157"/>
<protein>
    <recommendedName>
        <fullName evidence="2">Pyrroline-5-carboxylate reductase</fullName>
        <shortName evidence="2">P5C reductase</shortName>
        <shortName evidence="2">P5CR</shortName>
        <ecNumber evidence="2">1.5.1.2</ecNumber>
    </recommendedName>
    <alternativeName>
        <fullName evidence="2">PCA reductase</fullName>
    </alternativeName>
</protein>
<dbReference type="SUPFAM" id="SSF51735">
    <property type="entry name" value="NAD(P)-binding Rossmann-fold domains"/>
    <property type="match status" value="1"/>
</dbReference>
<gene>
    <name evidence="2" type="primary">proC</name>
    <name evidence="6" type="ORF">ABH15_10645</name>
</gene>
<dbReference type="InterPro" id="IPR028939">
    <property type="entry name" value="P5C_Rdtase_cat_N"/>
</dbReference>
<dbReference type="AlphaFoldDB" id="A0A498GXH2"/>
<dbReference type="InterPro" id="IPR000304">
    <property type="entry name" value="Pyrroline-COOH_reductase"/>
</dbReference>
<evidence type="ECO:0000256" key="2">
    <source>
        <dbReference type="HAMAP-Rule" id="MF_01925"/>
    </source>
</evidence>
<comment type="similarity">
    <text evidence="1 2">Belongs to the pyrroline-5-carboxylate reductase family.</text>
</comment>
<proteinExistence type="inferred from homology"/>
<comment type="catalytic activity">
    <reaction evidence="2">
        <text>L-proline + NAD(+) = (S)-1-pyrroline-5-carboxylate + NADH + 2 H(+)</text>
        <dbReference type="Rhea" id="RHEA:14105"/>
        <dbReference type="ChEBI" id="CHEBI:15378"/>
        <dbReference type="ChEBI" id="CHEBI:17388"/>
        <dbReference type="ChEBI" id="CHEBI:57540"/>
        <dbReference type="ChEBI" id="CHEBI:57945"/>
        <dbReference type="ChEBI" id="CHEBI:60039"/>
        <dbReference type="EC" id="1.5.1.2"/>
    </reaction>
</comment>
<dbReference type="HAMAP" id="MF_01925">
    <property type="entry name" value="P5C_reductase"/>
    <property type="match status" value="1"/>
</dbReference>
<keyword evidence="2" id="KW-0028">Amino-acid biosynthesis</keyword>